<feature type="domain" description="HTH lysR-type" evidence="5">
    <location>
        <begin position="1"/>
        <end position="58"/>
    </location>
</feature>
<dbReference type="Gene3D" id="1.10.10.10">
    <property type="entry name" value="Winged helix-like DNA-binding domain superfamily/Winged helix DNA-binding domain"/>
    <property type="match status" value="1"/>
</dbReference>
<dbReference type="Gene3D" id="3.40.190.10">
    <property type="entry name" value="Periplasmic binding protein-like II"/>
    <property type="match status" value="2"/>
</dbReference>
<dbReference type="GO" id="GO:0032993">
    <property type="term" value="C:protein-DNA complex"/>
    <property type="evidence" value="ECO:0007669"/>
    <property type="project" value="TreeGrafter"/>
</dbReference>
<evidence type="ECO:0000256" key="2">
    <source>
        <dbReference type="ARBA" id="ARBA00023015"/>
    </source>
</evidence>
<dbReference type="AlphaFoldDB" id="A0A1H9VW05"/>
<reference evidence="7" key="1">
    <citation type="submission" date="2016-10" db="EMBL/GenBank/DDBJ databases">
        <authorList>
            <person name="Varghese N."/>
            <person name="Submissions S."/>
        </authorList>
    </citation>
    <scope>NUCLEOTIDE SEQUENCE [LARGE SCALE GENOMIC DNA]</scope>
    <source>
        <strain evidence="7">CGMCC 4.3525</strain>
    </source>
</reference>
<dbReference type="InterPro" id="IPR036390">
    <property type="entry name" value="WH_DNA-bd_sf"/>
</dbReference>
<comment type="similarity">
    <text evidence="1">Belongs to the LysR transcriptional regulatory family.</text>
</comment>
<accession>A0A1H9VW05</accession>
<evidence type="ECO:0000313" key="6">
    <source>
        <dbReference type="EMBL" id="SES25473.1"/>
    </source>
</evidence>
<protein>
    <submittedName>
        <fullName evidence="6">DNA-binding transcriptional regulator, LysR family</fullName>
    </submittedName>
</protein>
<keyword evidence="3 6" id="KW-0238">DNA-binding</keyword>
<dbReference type="PANTHER" id="PTHR30346:SF0">
    <property type="entry name" value="HCA OPERON TRANSCRIPTIONAL ACTIVATOR HCAR"/>
    <property type="match status" value="1"/>
</dbReference>
<dbReference type="OrthoDB" id="3636008at2"/>
<dbReference type="PRINTS" id="PR00039">
    <property type="entry name" value="HTHLYSR"/>
</dbReference>
<dbReference type="PROSITE" id="PS50931">
    <property type="entry name" value="HTH_LYSR"/>
    <property type="match status" value="1"/>
</dbReference>
<dbReference type="GO" id="GO:0003677">
    <property type="term" value="F:DNA binding"/>
    <property type="evidence" value="ECO:0007669"/>
    <property type="project" value="UniProtKB-KW"/>
</dbReference>
<dbReference type="FunFam" id="1.10.10.10:FF:000001">
    <property type="entry name" value="LysR family transcriptional regulator"/>
    <property type="match status" value="1"/>
</dbReference>
<evidence type="ECO:0000313" key="7">
    <source>
        <dbReference type="Proteomes" id="UP000199352"/>
    </source>
</evidence>
<keyword evidence="2" id="KW-0805">Transcription regulation</keyword>
<evidence type="ECO:0000259" key="5">
    <source>
        <dbReference type="PROSITE" id="PS50931"/>
    </source>
</evidence>
<dbReference type="Pfam" id="PF00126">
    <property type="entry name" value="HTH_1"/>
    <property type="match status" value="1"/>
</dbReference>
<dbReference type="InterPro" id="IPR036388">
    <property type="entry name" value="WH-like_DNA-bd_sf"/>
</dbReference>
<evidence type="ECO:0000256" key="3">
    <source>
        <dbReference type="ARBA" id="ARBA00023125"/>
    </source>
</evidence>
<dbReference type="Proteomes" id="UP000199352">
    <property type="component" value="Unassembled WGS sequence"/>
</dbReference>
<gene>
    <name evidence="6" type="ORF">SAMN05216188_12840</name>
</gene>
<evidence type="ECO:0000256" key="1">
    <source>
        <dbReference type="ARBA" id="ARBA00009437"/>
    </source>
</evidence>
<dbReference type="InterPro" id="IPR005119">
    <property type="entry name" value="LysR_subst-bd"/>
</dbReference>
<sequence length="282" mass="30374">MDLRQVRAFVAVVDAGTFTDAARELGLTQASVSRSVAGLEAALGVRLLQRSTRHVALTAVGTQVLATARRVLDEVAHLHRIAAQSLTELRIGYAWAALGKHTRRVQKAWAAAHPGLPLVFVQSNTPTAGLADGAADVAVVRKALDDPRFETALLGTERRYGVVATDNPLARKRSLRLADLTRYSLAVDDRTGTTTLDLWQPGTAPAVVRNTRSVDEWLTLIAAGQAVGMTSEATASLNPRPGVAYRAVVDAPPIAVWLAWWKDQPPQHLNDLITLACDAYRV</sequence>
<keyword evidence="7" id="KW-1185">Reference proteome</keyword>
<organism evidence="6 7">
    <name type="scientific">Lentzea xinjiangensis</name>
    <dbReference type="NCBI Taxonomy" id="402600"/>
    <lineage>
        <taxon>Bacteria</taxon>
        <taxon>Bacillati</taxon>
        <taxon>Actinomycetota</taxon>
        <taxon>Actinomycetes</taxon>
        <taxon>Pseudonocardiales</taxon>
        <taxon>Pseudonocardiaceae</taxon>
        <taxon>Lentzea</taxon>
    </lineage>
</organism>
<dbReference type="RefSeq" id="WP_089960522.1">
    <property type="nucleotide sequence ID" value="NZ_FOFR01000028.1"/>
</dbReference>
<keyword evidence="4" id="KW-0804">Transcription</keyword>
<dbReference type="Pfam" id="PF03466">
    <property type="entry name" value="LysR_substrate"/>
    <property type="match status" value="1"/>
</dbReference>
<proteinExistence type="inferred from homology"/>
<dbReference type="SUPFAM" id="SSF46785">
    <property type="entry name" value="Winged helix' DNA-binding domain"/>
    <property type="match status" value="1"/>
</dbReference>
<name>A0A1H9VW05_9PSEU</name>
<dbReference type="GO" id="GO:0003700">
    <property type="term" value="F:DNA-binding transcription factor activity"/>
    <property type="evidence" value="ECO:0007669"/>
    <property type="project" value="InterPro"/>
</dbReference>
<dbReference type="SUPFAM" id="SSF53850">
    <property type="entry name" value="Periplasmic binding protein-like II"/>
    <property type="match status" value="1"/>
</dbReference>
<dbReference type="STRING" id="402600.SAMN05216188_12840"/>
<dbReference type="InterPro" id="IPR000847">
    <property type="entry name" value="LysR_HTH_N"/>
</dbReference>
<evidence type="ECO:0000256" key="4">
    <source>
        <dbReference type="ARBA" id="ARBA00023163"/>
    </source>
</evidence>
<dbReference type="EMBL" id="FOFR01000028">
    <property type="protein sequence ID" value="SES25473.1"/>
    <property type="molecule type" value="Genomic_DNA"/>
</dbReference>
<dbReference type="PANTHER" id="PTHR30346">
    <property type="entry name" value="TRANSCRIPTIONAL DUAL REGULATOR HCAR-RELATED"/>
    <property type="match status" value="1"/>
</dbReference>